<dbReference type="GO" id="GO:0008270">
    <property type="term" value="F:zinc ion binding"/>
    <property type="evidence" value="ECO:0007669"/>
    <property type="project" value="UniProtKB-KW"/>
</dbReference>
<protein>
    <submittedName>
        <fullName evidence="6">BRCT domain-containing protein</fullName>
    </submittedName>
</protein>
<evidence type="ECO:0000256" key="3">
    <source>
        <dbReference type="ARBA" id="ARBA00022833"/>
    </source>
</evidence>
<dbReference type="InterPro" id="IPR013083">
    <property type="entry name" value="Znf_RING/FYVE/PHD"/>
</dbReference>
<keyword evidence="3" id="KW-0862">Zinc</keyword>
<dbReference type="InterPro" id="IPR044254">
    <property type="entry name" value="At4g02110-like"/>
</dbReference>
<accession>A0ABD1X4K0</accession>
<dbReference type="InterPro" id="IPR019787">
    <property type="entry name" value="Znf_PHD-finger"/>
</dbReference>
<keyword evidence="2 4" id="KW-0863">Zinc-finger</keyword>
<evidence type="ECO:0000256" key="4">
    <source>
        <dbReference type="PROSITE-ProRule" id="PRU00146"/>
    </source>
</evidence>
<evidence type="ECO:0000256" key="1">
    <source>
        <dbReference type="ARBA" id="ARBA00022723"/>
    </source>
</evidence>
<dbReference type="SMART" id="SM00249">
    <property type="entry name" value="PHD"/>
    <property type="match status" value="1"/>
</dbReference>
<reference evidence="7" key="1">
    <citation type="submission" date="2024-07" db="EMBL/GenBank/DDBJ databases">
        <title>Two chromosome-level genome assemblies of Korean endemic species Abeliophyllum distichum and Forsythia ovata (Oleaceae).</title>
        <authorList>
            <person name="Jang H."/>
        </authorList>
    </citation>
    <scope>NUCLEOTIDE SEQUENCE [LARGE SCALE GENOMIC DNA]</scope>
</reference>
<evidence type="ECO:0000313" key="7">
    <source>
        <dbReference type="Proteomes" id="UP001604277"/>
    </source>
</evidence>
<dbReference type="SUPFAM" id="SSF57903">
    <property type="entry name" value="FYVE/PHD zinc finger"/>
    <property type="match status" value="1"/>
</dbReference>
<evidence type="ECO:0000259" key="5">
    <source>
        <dbReference type="PROSITE" id="PS50016"/>
    </source>
</evidence>
<dbReference type="InterPro" id="IPR011011">
    <property type="entry name" value="Znf_FYVE_PHD"/>
</dbReference>
<dbReference type="PANTHER" id="PTHR47181:SF2">
    <property type="entry name" value="BRCA1 C TERMINUS DOMAIN CONTAINING PROTEIN, EXPRESSED"/>
    <property type="match status" value="1"/>
</dbReference>
<dbReference type="Gene3D" id="3.30.40.10">
    <property type="entry name" value="Zinc/RING finger domain, C3HC4 (zinc finger)"/>
    <property type="match status" value="1"/>
</dbReference>
<keyword evidence="7" id="KW-1185">Reference proteome</keyword>
<organism evidence="6 7">
    <name type="scientific">Forsythia ovata</name>
    <dbReference type="NCBI Taxonomy" id="205694"/>
    <lineage>
        <taxon>Eukaryota</taxon>
        <taxon>Viridiplantae</taxon>
        <taxon>Streptophyta</taxon>
        <taxon>Embryophyta</taxon>
        <taxon>Tracheophyta</taxon>
        <taxon>Spermatophyta</taxon>
        <taxon>Magnoliopsida</taxon>
        <taxon>eudicotyledons</taxon>
        <taxon>Gunneridae</taxon>
        <taxon>Pentapetalae</taxon>
        <taxon>asterids</taxon>
        <taxon>lamiids</taxon>
        <taxon>Lamiales</taxon>
        <taxon>Oleaceae</taxon>
        <taxon>Forsythieae</taxon>
        <taxon>Forsythia</taxon>
    </lineage>
</organism>
<dbReference type="Pfam" id="PF00628">
    <property type="entry name" value="PHD"/>
    <property type="match status" value="1"/>
</dbReference>
<dbReference type="Proteomes" id="UP001604277">
    <property type="component" value="Unassembled WGS sequence"/>
</dbReference>
<dbReference type="PANTHER" id="PTHR47181">
    <property type="entry name" value="BRCA1 C TERMINUS DOMAIN CONTAINING PROTEIN, EXPRESSED"/>
    <property type="match status" value="1"/>
</dbReference>
<keyword evidence="1" id="KW-0479">Metal-binding</keyword>
<feature type="domain" description="PHD-type" evidence="5">
    <location>
        <begin position="102"/>
        <end position="158"/>
    </location>
</feature>
<name>A0ABD1X4K0_9LAMI</name>
<dbReference type="EMBL" id="JBFOLJ010000001">
    <property type="protein sequence ID" value="KAL2556600.1"/>
    <property type="molecule type" value="Genomic_DNA"/>
</dbReference>
<evidence type="ECO:0000256" key="2">
    <source>
        <dbReference type="ARBA" id="ARBA00022771"/>
    </source>
</evidence>
<dbReference type="PROSITE" id="PS50016">
    <property type="entry name" value="ZF_PHD_2"/>
    <property type="match status" value="1"/>
</dbReference>
<dbReference type="AlphaFoldDB" id="A0ABD1X4K0"/>
<sequence length="210" mass="24156">MVPYWRLHPLTRAFFNQGLDFAIVSPGMPRVDMWVQEFLRHEIPCVLADYLVEYVCKPGYSLERHVQYNTHVWAEKSFNNLVNRMEEVVEEAKKPEDHSIDDVACQVCGHHDRGDKMLICGDKNGSAGCGIGIHINCCNPPFGNIQDEDWFCPTCSKKKEGRSIRRSPKKWASKLKKVDYATVSPGMTLVDMWVQEFLRHEMHGFLPITS</sequence>
<evidence type="ECO:0000313" key="6">
    <source>
        <dbReference type="EMBL" id="KAL2556600.1"/>
    </source>
</evidence>
<comment type="caution">
    <text evidence="6">The sequence shown here is derived from an EMBL/GenBank/DDBJ whole genome shotgun (WGS) entry which is preliminary data.</text>
</comment>
<gene>
    <name evidence="6" type="ORF">Fot_01339</name>
</gene>
<proteinExistence type="predicted"/>
<dbReference type="InterPro" id="IPR001965">
    <property type="entry name" value="Znf_PHD"/>
</dbReference>